<name>Q10ZR7_TRIEI</name>
<evidence type="ECO:0000256" key="2">
    <source>
        <dbReference type="ARBA" id="ARBA00023002"/>
    </source>
</evidence>
<evidence type="ECO:0000313" key="5">
    <source>
        <dbReference type="EMBL" id="ABG52257.1"/>
    </source>
</evidence>
<dbReference type="PANTHER" id="PTHR10696">
    <property type="entry name" value="GAMMA-BUTYROBETAINE HYDROXYLASE-RELATED"/>
    <property type="match status" value="1"/>
</dbReference>
<keyword evidence="3" id="KW-0045">Antibiotic biosynthesis</keyword>
<evidence type="ECO:0000256" key="3">
    <source>
        <dbReference type="ARBA" id="ARBA00023194"/>
    </source>
</evidence>
<dbReference type="GO" id="GO:0017000">
    <property type="term" value="P:antibiotic biosynthetic process"/>
    <property type="evidence" value="ECO:0007669"/>
    <property type="project" value="UniProtKB-KW"/>
</dbReference>
<dbReference type="Gene3D" id="3.60.130.10">
    <property type="entry name" value="Clavaminate synthase-like"/>
    <property type="match status" value="1"/>
</dbReference>
<proteinExistence type="predicted"/>
<dbReference type="OrthoDB" id="753054at2"/>
<dbReference type="EMBL" id="CP000393">
    <property type="protein sequence ID" value="ABG52257.1"/>
    <property type="molecule type" value="Genomic_DNA"/>
</dbReference>
<feature type="domain" description="TauD/TfdA-like" evidence="4">
    <location>
        <begin position="48"/>
        <end position="292"/>
    </location>
</feature>
<dbReference type="GO" id="GO:0016491">
    <property type="term" value="F:oxidoreductase activity"/>
    <property type="evidence" value="ECO:0007669"/>
    <property type="project" value="UniProtKB-KW"/>
</dbReference>
<dbReference type="PANTHER" id="PTHR10696:SF56">
    <property type="entry name" value="TAUD_TFDA-LIKE DOMAIN-CONTAINING PROTEIN"/>
    <property type="match status" value="1"/>
</dbReference>
<reference evidence="5" key="1">
    <citation type="submission" date="2006-06" db="EMBL/GenBank/DDBJ databases">
        <title>Complete sequence of Trichodesmium erythraeum IMS101.</title>
        <authorList>
            <consortium name="US DOE Joint Genome Institute"/>
            <person name="Copeland A."/>
            <person name="Lucas S."/>
            <person name="Lapidus A."/>
            <person name="Barry K."/>
            <person name="Detter J.C."/>
            <person name="Glavina del Rio T."/>
            <person name="Hammon N."/>
            <person name="Israni S."/>
            <person name="Dalin E."/>
            <person name="Tice H."/>
            <person name="Pitluck S."/>
            <person name="Kiss H."/>
            <person name="Munk A.C."/>
            <person name="Brettin T."/>
            <person name="Bruce D."/>
            <person name="Han C."/>
            <person name="Tapia R."/>
            <person name="Gilna P."/>
            <person name="Schmutz J."/>
            <person name="Larimer F."/>
            <person name="Land M."/>
            <person name="Hauser L."/>
            <person name="Kyrpides N."/>
            <person name="Kim E."/>
            <person name="Richardson P."/>
        </authorList>
    </citation>
    <scope>NUCLEOTIDE SEQUENCE [LARGE SCALE GENOMIC DNA]</scope>
    <source>
        <strain evidence="5">IMS101</strain>
    </source>
</reference>
<keyword evidence="2" id="KW-0560">Oxidoreductase</keyword>
<dbReference type="Pfam" id="PF02668">
    <property type="entry name" value="TauD"/>
    <property type="match status" value="1"/>
</dbReference>
<accession>Q10ZR7</accession>
<comment type="cofactor">
    <cofactor evidence="1">
        <name>Fe(2+)</name>
        <dbReference type="ChEBI" id="CHEBI:29033"/>
    </cofactor>
</comment>
<dbReference type="InterPro" id="IPR050411">
    <property type="entry name" value="AlphaKG_dependent_hydroxylases"/>
</dbReference>
<sequence>MKLLNIPAAWTAQELLNSPYWNYSFTQEEVAEIEVGINIYQFSENQKFNFKRLKQTFASISEELENGRGIVLLKGFPVHKYSEETVADFYLFLCQQIGLPIRQSNSNFNSPLREKTQFITYIRAESKSSSDGKQSNDNYQLHTDRYDLLNLLCVRQAKVGGENSFASAVNIYNEMIQSHPEIAQELCKGVPWLFDGEDGWINYPIWFIHLDKFTTQLSSTYPILSQLVSGALPLTETHKKGLDLLQIIGNKSKINIKLEPGDWLIVNNHIVYHARSTWEIESGDYDRLLFRVCCSPSNSRELPDTPTFRKMWGNVQGGKPRGGFLPNHKLPPNQAICEPLSKTESYWLDRYLQVRWLGVDKISELSEK</sequence>
<dbReference type="KEGG" id="ter:Tery_3125"/>
<dbReference type="SUPFAM" id="SSF51197">
    <property type="entry name" value="Clavaminate synthase-like"/>
    <property type="match status" value="1"/>
</dbReference>
<evidence type="ECO:0000259" key="4">
    <source>
        <dbReference type="Pfam" id="PF02668"/>
    </source>
</evidence>
<evidence type="ECO:0000256" key="1">
    <source>
        <dbReference type="ARBA" id="ARBA00001954"/>
    </source>
</evidence>
<dbReference type="InterPro" id="IPR003819">
    <property type="entry name" value="TauD/TfdA-like"/>
</dbReference>
<dbReference type="AlphaFoldDB" id="Q10ZR7"/>
<protein>
    <recommendedName>
        <fullName evidence="4">TauD/TfdA-like domain-containing protein</fullName>
    </recommendedName>
</protein>
<organism evidence="5">
    <name type="scientific">Trichodesmium erythraeum (strain IMS101)</name>
    <dbReference type="NCBI Taxonomy" id="203124"/>
    <lineage>
        <taxon>Bacteria</taxon>
        <taxon>Bacillati</taxon>
        <taxon>Cyanobacteriota</taxon>
        <taxon>Cyanophyceae</taxon>
        <taxon>Oscillatoriophycideae</taxon>
        <taxon>Oscillatoriales</taxon>
        <taxon>Microcoleaceae</taxon>
        <taxon>Trichodesmium</taxon>
    </lineage>
</organism>
<gene>
    <name evidence="5" type="ordered locus">Tery_3125</name>
</gene>
<dbReference type="InterPro" id="IPR042098">
    <property type="entry name" value="TauD-like_sf"/>
</dbReference>
<dbReference type="eggNOG" id="COG2175">
    <property type="taxonomic scope" value="Bacteria"/>
</dbReference>
<dbReference type="STRING" id="203124.Tery_3125"/>
<dbReference type="HOGENOM" id="CLU_041041_2_0_3"/>
<dbReference type="RefSeq" id="WP_011612605.1">
    <property type="nucleotide sequence ID" value="NC_008312.1"/>
</dbReference>